<dbReference type="VEuPathDB" id="PlasmoDB:C922_05712"/>
<proteinExistence type="predicted"/>
<keyword evidence="1" id="KW-0812">Transmembrane</keyword>
<sequence length="241" mass="28031">MSSACENCENGIWKDSLDWYYQKEDSYGFLSNCFLKGPHEKKNQKVCQALSPINNNLNVLLRDKNELTKLSKLYCFRESSGDILTQLKYHGNPQYKPACEFVNECLDIFRELKEKHCPGKTFKLKRGTNADSTNENLANSSYNTVCYQLEEFFDKYETVLYKHLERNGTKHNKIGSLEEHPDAARVRCNLGEDLYYTPFFNIFKYNSRRLTPFGGFVFGICLILGMLLIMQILYKERLTPG</sequence>
<evidence type="ECO:0000256" key="1">
    <source>
        <dbReference type="SAM" id="Phobius"/>
    </source>
</evidence>
<keyword evidence="1" id="KW-0472">Membrane</keyword>
<keyword evidence="1" id="KW-1133">Transmembrane helix</keyword>
<organism evidence="2 3">
    <name type="scientific">Plasmodium inui San Antonio 1</name>
    <dbReference type="NCBI Taxonomy" id="1237626"/>
    <lineage>
        <taxon>Eukaryota</taxon>
        <taxon>Sar</taxon>
        <taxon>Alveolata</taxon>
        <taxon>Apicomplexa</taxon>
        <taxon>Aconoidasida</taxon>
        <taxon>Haemosporida</taxon>
        <taxon>Plasmodiidae</taxon>
        <taxon>Plasmodium</taxon>
        <taxon>Plasmodium (Plasmodium)</taxon>
    </lineage>
</organism>
<evidence type="ECO:0000313" key="3">
    <source>
        <dbReference type="Proteomes" id="UP000030640"/>
    </source>
</evidence>
<evidence type="ECO:0000313" key="2">
    <source>
        <dbReference type="EMBL" id="EUD63908.1"/>
    </source>
</evidence>
<reference evidence="2 3" key="1">
    <citation type="submission" date="2013-02" db="EMBL/GenBank/DDBJ databases">
        <title>The Genome Sequence of Plasmodium inui San Antonio 1.</title>
        <authorList>
            <consortium name="The Broad Institute Genome Sequencing Platform"/>
            <consortium name="The Broad Institute Genome Sequencing Center for Infectious Disease"/>
            <person name="Neafsey D."/>
            <person name="Cheeseman I."/>
            <person name="Volkman S."/>
            <person name="Adams J."/>
            <person name="Walker B."/>
            <person name="Young S.K."/>
            <person name="Zeng Q."/>
            <person name="Gargeya S."/>
            <person name="Fitzgerald M."/>
            <person name="Haas B."/>
            <person name="Abouelleil A."/>
            <person name="Alvarado L."/>
            <person name="Arachchi H.M."/>
            <person name="Berlin A.M."/>
            <person name="Chapman S.B."/>
            <person name="Dewar J."/>
            <person name="Goldberg J."/>
            <person name="Griggs A."/>
            <person name="Gujja S."/>
            <person name="Hansen M."/>
            <person name="Howarth C."/>
            <person name="Imamovic A."/>
            <person name="Larimer J."/>
            <person name="McCowan C."/>
            <person name="Murphy C."/>
            <person name="Neiman D."/>
            <person name="Pearson M."/>
            <person name="Priest M."/>
            <person name="Roberts A."/>
            <person name="Saif S."/>
            <person name="Shea T."/>
            <person name="Sisk P."/>
            <person name="Sykes S."/>
            <person name="Wortman J."/>
            <person name="Nusbaum C."/>
            <person name="Birren B."/>
        </authorList>
    </citation>
    <scope>NUCLEOTIDE SEQUENCE [LARGE SCALE GENOMIC DNA]</scope>
    <source>
        <strain evidence="2 3">San Antonio 1</strain>
    </source>
</reference>
<evidence type="ECO:0008006" key="4">
    <source>
        <dbReference type="Google" id="ProtNLM"/>
    </source>
</evidence>
<dbReference type="OrthoDB" id="385316at2759"/>
<dbReference type="GeneID" id="20040986"/>
<gene>
    <name evidence="2" type="ORF">C922_05712</name>
</gene>
<feature type="transmembrane region" description="Helical" evidence="1">
    <location>
        <begin position="213"/>
        <end position="234"/>
    </location>
</feature>
<dbReference type="Proteomes" id="UP000030640">
    <property type="component" value="Unassembled WGS sequence"/>
</dbReference>
<dbReference type="EMBL" id="KI965605">
    <property type="protein sequence ID" value="EUD63908.1"/>
    <property type="molecule type" value="Genomic_DNA"/>
</dbReference>
<name>W6ZX82_9APIC</name>
<accession>W6ZX82</accession>
<dbReference type="RefSeq" id="XP_008819505.1">
    <property type="nucleotide sequence ID" value="XM_008821283.1"/>
</dbReference>
<dbReference type="AlphaFoldDB" id="W6ZX82"/>
<keyword evidence="3" id="KW-1185">Reference proteome</keyword>
<protein>
    <recommendedName>
        <fullName evidence="4">PIR Superfamily Protein</fullName>
    </recommendedName>
</protein>